<dbReference type="SMART" id="SM00132">
    <property type="entry name" value="LIM"/>
    <property type="match status" value="3"/>
</dbReference>
<evidence type="ECO:0000313" key="6">
    <source>
        <dbReference type="WBParaSite" id="SSLN_0000611701-mRNA-1"/>
    </source>
</evidence>
<evidence type="ECO:0000256" key="2">
    <source>
        <dbReference type="ARBA" id="ARBA00022833"/>
    </source>
</evidence>
<reference evidence="6" key="1">
    <citation type="submission" date="2016-06" db="UniProtKB">
        <authorList>
            <consortium name="WormBaseParasite"/>
        </authorList>
    </citation>
    <scope>IDENTIFICATION</scope>
</reference>
<dbReference type="WBParaSite" id="SSLN_0000611701-mRNA-1">
    <property type="protein sequence ID" value="SSLN_0000611701-mRNA-1"/>
    <property type="gene ID" value="SSLN_0000611701"/>
</dbReference>
<evidence type="ECO:0000259" key="5">
    <source>
        <dbReference type="PROSITE" id="PS50023"/>
    </source>
</evidence>
<feature type="domain" description="LIM zinc-binding" evidence="5">
    <location>
        <begin position="132"/>
        <end position="189"/>
    </location>
</feature>
<dbReference type="Pfam" id="PF00412">
    <property type="entry name" value="LIM"/>
    <property type="match status" value="3"/>
</dbReference>
<organism evidence="6">
    <name type="scientific">Schistocephalus solidus</name>
    <name type="common">Tapeworm</name>
    <dbReference type="NCBI Taxonomy" id="70667"/>
    <lineage>
        <taxon>Eukaryota</taxon>
        <taxon>Metazoa</taxon>
        <taxon>Spiralia</taxon>
        <taxon>Lophotrochozoa</taxon>
        <taxon>Platyhelminthes</taxon>
        <taxon>Cestoda</taxon>
        <taxon>Eucestoda</taxon>
        <taxon>Diphyllobothriidea</taxon>
        <taxon>Diphyllobothriidae</taxon>
        <taxon>Schistocephalus</taxon>
    </lineage>
</organism>
<proteinExistence type="predicted"/>
<evidence type="ECO:0000256" key="4">
    <source>
        <dbReference type="PROSITE-ProRule" id="PRU00125"/>
    </source>
</evidence>
<name>A0A183SNX6_SCHSO</name>
<dbReference type="InterPro" id="IPR001781">
    <property type="entry name" value="Znf_LIM"/>
</dbReference>
<dbReference type="PANTHER" id="PTHR24216">
    <property type="entry name" value="PAXILLIN-RELATED"/>
    <property type="match status" value="1"/>
</dbReference>
<dbReference type="GO" id="GO:0070161">
    <property type="term" value="C:anchoring junction"/>
    <property type="evidence" value="ECO:0007669"/>
    <property type="project" value="UniProtKB-ARBA"/>
</dbReference>
<keyword evidence="1 4" id="KW-0479">Metal-binding</keyword>
<dbReference type="PROSITE" id="PS00478">
    <property type="entry name" value="LIM_DOMAIN_1"/>
    <property type="match status" value="2"/>
</dbReference>
<keyword evidence="2 4" id="KW-0862">Zinc</keyword>
<protein>
    <submittedName>
        <fullName evidence="6">LIM domain protein</fullName>
    </submittedName>
</protein>
<dbReference type="GO" id="GO:0046872">
    <property type="term" value="F:metal ion binding"/>
    <property type="evidence" value="ECO:0007669"/>
    <property type="project" value="UniProtKB-KW"/>
</dbReference>
<feature type="domain" description="LIM zinc-binding" evidence="5">
    <location>
        <begin position="3"/>
        <end position="64"/>
    </location>
</feature>
<keyword evidence="3 4" id="KW-0440">LIM domain</keyword>
<dbReference type="Gene3D" id="2.10.110.10">
    <property type="entry name" value="Cysteine Rich Protein"/>
    <property type="match status" value="3"/>
</dbReference>
<dbReference type="PROSITE" id="PS50023">
    <property type="entry name" value="LIM_DOMAIN_2"/>
    <property type="match status" value="3"/>
</dbReference>
<dbReference type="FunFam" id="2.10.110.10:FF:000009">
    <property type="entry name" value="Paxillin isoform 1"/>
    <property type="match status" value="1"/>
</dbReference>
<dbReference type="CDD" id="cd08368">
    <property type="entry name" value="LIM"/>
    <property type="match status" value="1"/>
</dbReference>
<dbReference type="AlphaFoldDB" id="A0A183SNX6"/>
<evidence type="ECO:0000256" key="3">
    <source>
        <dbReference type="ARBA" id="ARBA00023038"/>
    </source>
</evidence>
<dbReference type="SUPFAM" id="SSF57716">
    <property type="entry name" value="Glucocorticoid receptor-like (DNA-binding domain)"/>
    <property type="match status" value="3"/>
</dbReference>
<dbReference type="PANTHER" id="PTHR24216:SF8">
    <property type="entry name" value="PAXILLIN, ISOFORM F"/>
    <property type="match status" value="1"/>
</dbReference>
<feature type="domain" description="LIM zinc-binding" evidence="5">
    <location>
        <begin position="72"/>
        <end position="131"/>
    </location>
</feature>
<accession>A0A183SNX6</accession>
<evidence type="ECO:0000256" key="1">
    <source>
        <dbReference type="ARBA" id="ARBA00022723"/>
    </source>
</evidence>
<sequence>LTEIGHLCGKPLSICEYVIQALGGVWHPEHFTCACCHLSLIHEDFFEHDAEPYCTECHLSLFATCFSNNFGARCGGCHQPILGDFITVTDKPWHEQCFRCHECSQNLYGRNFCAKDGLLYCESHQQNFTSLICASCSQPIAGRCINAMGKRFHLQHFVCTYCLRPLNTGTFKERASKPYCSACFRQLFS</sequence>